<dbReference type="RefSeq" id="WP_377797931.1">
    <property type="nucleotide sequence ID" value="NZ_JBHSLW010000010.1"/>
</dbReference>
<sequence length="48" mass="4639">MRAEAAEGVAKASAPAIRAPAATALASLDAMPAAFSPRSSIITVGEAA</sequence>
<reference evidence="2" key="1">
    <citation type="journal article" date="2019" name="Int. J. Syst. Evol. Microbiol.">
        <title>The Global Catalogue of Microorganisms (GCM) 10K type strain sequencing project: providing services to taxonomists for standard genome sequencing and annotation.</title>
        <authorList>
            <consortium name="The Broad Institute Genomics Platform"/>
            <consortium name="The Broad Institute Genome Sequencing Center for Infectious Disease"/>
            <person name="Wu L."/>
            <person name="Ma J."/>
        </authorList>
    </citation>
    <scope>NUCLEOTIDE SEQUENCE [LARGE SCALE GENOMIC DNA]</scope>
    <source>
        <strain evidence="2">NCAIM B.01391</strain>
    </source>
</reference>
<organism evidence="1 2">
    <name type="scientific">Bosea eneae</name>
    <dbReference type="NCBI Taxonomy" id="151454"/>
    <lineage>
        <taxon>Bacteria</taxon>
        <taxon>Pseudomonadati</taxon>
        <taxon>Pseudomonadota</taxon>
        <taxon>Alphaproteobacteria</taxon>
        <taxon>Hyphomicrobiales</taxon>
        <taxon>Boseaceae</taxon>
        <taxon>Bosea</taxon>
    </lineage>
</organism>
<gene>
    <name evidence="1" type="ORF">ACFPOB_09975</name>
</gene>
<accession>A0ABW0IQI9</accession>
<name>A0ABW0IQI9_9HYPH</name>
<protein>
    <submittedName>
        <fullName evidence="1">Uncharacterized protein</fullName>
    </submittedName>
</protein>
<comment type="caution">
    <text evidence="1">The sequence shown here is derived from an EMBL/GenBank/DDBJ whole genome shotgun (WGS) entry which is preliminary data.</text>
</comment>
<dbReference type="Proteomes" id="UP001596053">
    <property type="component" value="Unassembled WGS sequence"/>
</dbReference>
<evidence type="ECO:0000313" key="1">
    <source>
        <dbReference type="EMBL" id="MFC5419891.1"/>
    </source>
</evidence>
<evidence type="ECO:0000313" key="2">
    <source>
        <dbReference type="Proteomes" id="UP001596053"/>
    </source>
</evidence>
<dbReference type="EMBL" id="JBHSLW010000010">
    <property type="protein sequence ID" value="MFC5419891.1"/>
    <property type="molecule type" value="Genomic_DNA"/>
</dbReference>
<proteinExistence type="predicted"/>
<keyword evidence="2" id="KW-1185">Reference proteome</keyword>